<dbReference type="AlphaFoldDB" id="A0A6A7A443"/>
<dbReference type="Proteomes" id="UP000799424">
    <property type="component" value="Unassembled WGS sequence"/>
</dbReference>
<organism evidence="1 2">
    <name type="scientific">Ophiobolus disseminans</name>
    <dbReference type="NCBI Taxonomy" id="1469910"/>
    <lineage>
        <taxon>Eukaryota</taxon>
        <taxon>Fungi</taxon>
        <taxon>Dikarya</taxon>
        <taxon>Ascomycota</taxon>
        <taxon>Pezizomycotina</taxon>
        <taxon>Dothideomycetes</taxon>
        <taxon>Pleosporomycetidae</taxon>
        <taxon>Pleosporales</taxon>
        <taxon>Pleosporineae</taxon>
        <taxon>Phaeosphaeriaceae</taxon>
        <taxon>Ophiobolus</taxon>
    </lineage>
</organism>
<name>A0A6A7A443_9PLEO</name>
<reference evidence="1" key="1">
    <citation type="journal article" date="2020" name="Stud. Mycol.">
        <title>101 Dothideomycetes genomes: a test case for predicting lifestyles and emergence of pathogens.</title>
        <authorList>
            <person name="Haridas S."/>
            <person name="Albert R."/>
            <person name="Binder M."/>
            <person name="Bloem J."/>
            <person name="Labutti K."/>
            <person name="Salamov A."/>
            <person name="Andreopoulos B."/>
            <person name="Baker S."/>
            <person name="Barry K."/>
            <person name="Bills G."/>
            <person name="Bluhm B."/>
            <person name="Cannon C."/>
            <person name="Castanera R."/>
            <person name="Culley D."/>
            <person name="Daum C."/>
            <person name="Ezra D."/>
            <person name="Gonzalez J."/>
            <person name="Henrissat B."/>
            <person name="Kuo A."/>
            <person name="Liang C."/>
            <person name="Lipzen A."/>
            <person name="Lutzoni F."/>
            <person name="Magnuson J."/>
            <person name="Mondo S."/>
            <person name="Nolan M."/>
            <person name="Ohm R."/>
            <person name="Pangilinan J."/>
            <person name="Park H.-J."/>
            <person name="Ramirez L."/>
            <person name="Alfaro M."/>
            <person name="Sun H."/>
            <person name="Tritt A."/>
            <person name="Yoshinaga Y."/>
            <person name="Zwiers L.-H."/>
            <person name="Turgeon B."/>
            <person name="Goodwin S."/>
            <person name="Spatafora J."/>
            <person name="Crous P."/>
            <person name="Grigoriev I."/>
        </authorList>
    </citation>
    <scope>NUCLEOTIDE SEQUENCE</scope>
    <source>
        <strain evidence="1">CBS 113818</strain>
    </source>
</reference>
<proteinExistence type="predicted"/>
<accession>A0A6A7A443</accession>
<dbReference type="EMBL" id="MU006223">
    <property type="protein sequence ID" value="KAF2828092.1"/>
    <property type="molecule type" value="Genomic_DNA"/>
</dbReference>
<gene>
    <name evidence="1" type="ORF">CC86DRAFT_204168</name>
</gene>
<sequence length="152" mass="16972">MTRMRRSERPFHARIVRVRGIGVWRGHAVSCVACHTPRHAACGTCPRKRWSKDRVGYKKCLLLVGWYSHHTISLTGLASVLSLQVHLAPPISTPDVRSMTANGEVSDRPWPRTPDTAWLSLHRSGCRHQAQKSLSLRIGAESQPHSNGVTLL</sequence>
<evidence type="ECO:0000313" key="2">
    <source>
        <dbReference type="Proteomes" id="UP000799424"/>
    </source>
</evidence>
<evidence type="ECO:0000313" key="1">
    <source>
        <dbReference type="EMBL" id="KAF2828092.1"/>
    </source>
</evidence>
<keyword evidence="2" id="KW-1185">Reference proteome</keyword>
<protein>
    <submittedName>
        <fullName evidence="1">Uncharacterized protein</fullName>
    </submittedName>
</protein>